<dbReference type="EMBL" id="JAVREQ010000019">
    <property type="protein sequence ID" value="MDT0381012.1"/>
    <property type="molecule type" value="Genomic_DNA"/>
</dbReference>
<evidence type="ECO:0000259" key="7">
    <source>
        <dbReference type="Pfam" id="PF00425"/>
    </source>
</evidence>
<dbReference type="InterPro" id="IPR005801">
    <property type="entry name" value="ADC_synthase"/>
</dbReference>
<sequence>MNTSATHLVTRLTADDAPPFALLRRRAPGRDHDTVEVLVGGVREAGRLAQLPDRCLALVPFRQIAERGYDAVDDGTPLSVLVADEQHELPLTDVLAALPRHRVAVRDGAFDVDDGAYADTVRRVLHDEIATGEGANFVVRRTYRAGIDGFGRTDALALFRRMLAHERGAYWTFVVHTGDRVLIGASPEAHVRMSGGTVVMNPISGTYRYPPAGPSVDGLLDFLADRKETEELSMVVDEELKMMSVVCDRGGVVVGPRLKEMAHLAHTEYELRGRSTRDVREVLRETMFAATVTGSPVENACRVIRRHEQGGRGYYAGALALLGHDADGGPTLDSPILIRTADIDAATGALRVGVGATLVRGSDPSSEVAETHAKAAGVLTALGVREAPARTATERPRLADDPRVQEALAARRTALAPFWLRMQESDRAASRGPALVVDGEDAFTAMLAHLLRTSGHEVTVRRYDAPGLREETLRHPGPVVLGPGPGDPTDTRDPKIRLLGGLACELLDRRAAGEGPPVLGVCLGHEMLAAALGIALVRKERPFQGAQETVDVFGTPQTVGFYSSFTARCGDRHAAELAARGVEMSRDPATGDVHALRGPGFAGVQFHPESVLTLDGSGIVAALLADLNPAPAEGRSESAVTSP</sequence>
<accession>A0ABU2NVJ8</accession>
<feature type="region of interest" description="Disordered" evidence="5">
    <location>
        <begin position="472"/>
        <end position="492"/>
    </location>
</feature>
<dbReference type="PANTHER" id="PTHR11236">
    <property type="entry name" value="AMINOBENZOATE/ANTHRANILATE SYNTHASE"/>
    <property type="match status" value="1"/>
</dbReference>
<evidence type="ECO:0000256" key="2">
    <source>
        <dbReference type="ARBA" id="ARBA00022962"/>
    </source>
</evidence>
<dbReference type="EC" id="4.1.3.27" evidence="1"/>
<organism evidence="8 9">
    <name type="scientific">Streptomyces hazeniae</name>
    <dbReference type="NCBI Taxonomy" id="3075538"/>
    <lineage>
        <taxon>Bacteria</taxon>
        <taxon>Bacillati</taxon>
        <taxon>Actinomycetota</taxon>
        <taxon>Actinomycetes</taxon>
        <taxon>Kitasatosporales</taxon>
        <taxon>Streptomycetaceae</taxon>
        <taxon>Streptomyces</taxon>
    </lineage>
</organism>
<dbReference type="InterPro" id="IPR017926">
    <property type="entry name" value="GATASE"/>
</dbReference>
<evidence type="ECO:0000313" key="8">
    <source>
        <dbReference type="EMBL" id="MDT0381012.1"/>
    </source>
</evidence>
<feature type="domain" description="Glutamine amidotransferase" evidence="6">
    <location>
        <begin position="435"/>
        <end position="622"/>
    </location>
</feature>
<name>A0ABU2NVJ8_9ACTN</name>
<comment type="caution">
    <text evidence="8">The sequence shown here is derived from an EMBL/GenBank/DDBJ whole genome shotgun (WGS) entry which is preliminary data.</text>
</comment>
<evidence type="ECO:0000256" key="3">
    <source>
        <dbReference type="ARBA" id="ARBA00023239"/>
    </source>
</evidence>
<evidence type="ECO:0000256" key="5">
    <source>
        <dbReference type="SAM" id="MobiDB-lite"/>
    </source>
</evidence>
<evidence type="ECO:0000256" key="4">
    <source>
        <dbReference type="ARBA" id="ARBA00047683"/>
    </source>
</evidence>
<dbReference type="InterPro" id="IPR019999">
    <property type="entry name" value="Anth_synth_I-like"/>
</dbReference>
<dbReference type="CDD" id="cd01743">
    <property type="entry name" value="GATase1_Anthranilate_Synthase"/>
    <property type="match status" value="1"/>
</dbReference>
<dbReference type="SUPFAM" id="SSF52317">
    <property type="entry name" value="Class I glutamine amidotransferase-like"/>
    <property type="match status" value="1"/>
</dbReference>
<dbReference type="PRINTS" id="PR00096">
    <property type="entry name" value="GATASE"/>
</dbReference>
<keyword evidence="2" id="KW-0315">Glutamine amidotransferase</keyword>
<dbReference type="Gene3D" id="3.60.120.10">
    <property type="entry name" value="Anthranilate synthase"/>
    <property type="match status" value="1"/>
</dbReference>
<dbReference type="PRINTS" id="PR00097">
    <property type="entry name" value="ANTSNTHASEII"/>
</dbReference>
<dbReference type="SUPFAM" id="SSF56322">
    <property type="entry name" value="ADC synthase"/>
    <property type="match status" value="1"/>
</dbReference>
<keyword evidence="3" id="KW-0456">Lyase</keyword>
<dbReference type="Gene3D" id="3.40.50.880">
    <property type="match status" value="1"/>
</dbReference>
<dbReference type="Pfam" id="PF00117">
    <property type="entry name" value="GATase"/>
    <property type="match status" value="1"/>
</dbReference>
<dbReference type="RefSeq" id="WP_311674715.1">
    <property type="nucleotide sequence ID" value="NZ_JAVREQ010000019.1"/>
</dbReference>
<dbReference type="InterPro" id="IPR015890">
    <property type="entry name" value="Chorismate_C"/>
</dbReference>
<reference evidence="9" key="1">
    <citation type="submission" date="2023-07" db="EMBL/GenBank/DDBJ databases">
        <title>30 novel species of actinomycetes from the DSMZ collection.</title>
        <authorList>
            <person name="Nouioui I."/>
        </authorList>
    </citation>
    <scope>NUCLEOTIDE SEQUENCE [LARGE SCALE GENOMIC DNA]</scope>
    <source>
        <strain evidence="9">DSM 42041</strain>
    </source>
</reference>
<dbReference type="PANTHER" id="PTHR11236:SF49">
    <property type="entry name" value="ANTHRANILATE SYNTHASE COMPONENT 1"/>
    <property type="match status" value="1"/>
</dbReference>
<protein>
    <recommendedName>
        <fullName evidence="1">anthranilate synthase</fullName>
        <ecNumber evidence="1">4.1.3.27</ecNumber>
    </recommendedName>
</protein>
<evidence type="ECO:0000256" key="1">
    <source>
        <dbReference type="ARBA" id="ARBA00012266"/>
    </source>
</evidence>
<dbReference type="PROSITE" id="PS51273">
    <property type="entry name" value="GATASE_TYPE_1"/>
    <property type="match status" value="1"/>
</dbReference>
<dbReference type="InterPro" id="IPR006221">
    <property type="entry name" value="TrpG/PapA_dom"/>
</dbReference>
<feature type="domain" description="Chorismate-utilising enzyme C-terminal" evidence="7">
    <location>
        <begin position="116"/>
        <end position="374"/>
    </location>
</feature>
<dbReference type="Pfam" id="PF00425">
    <property type="entry name" value="Chorismate_bind"/>
    <property type="match status" value="1"/>
</dbReference>
<evidence type="ECO:0000313" key="9">
    <source>
        <dbReference type="Proteomes" id="UP001183414"/>
    </source>
</evidence>
<dbReference type="Proteomes" id="UP001183414">
    <property type="component" value="Unassembled WGS sequence"/>
</dbReference>
<proteinExistence type="predicted"/>
<comment type="catalytic activity">
    <reaction evidence="4">
        <text>chorismate + L-glutamine = anthranilate + pyruvate + L-glutamate + H(+)</text>
        <dbReference type="Rhea" id="RHEA:21732"/>
        <dbReference type="ChEBI" id="CHEBI:15361"/>
        <dbReference type="ChEBI" id="CHEBI:15378"/>
        <dbReference type="ChEBI" id="CHEBI:16567"/>
        <dbReference type="ChEBI" id="CHEBI:29748"/>
        <dbReference type="ChEBI" id="CHEBI:29985"/>
        <dbReference type="ChEBI" id="CHEBI:58359"/>
        <dbReference type="EC" id="4.1.3.27"/>
    </reaction>
</comment>
<keyword evidence="9" id="KW-1185">Reference proteome</keyword>
<dbReference type="InterPro" id="IPR029062">
    <property type="entry name" value="Class_I_gatase-like"/>
</dbReference>
<evidence type="ECO:0000259" key="6">
    <source>
        <dbReference type="Pfam" id="PF00117"/>
    </source>
</evidence>
<gene>
    <name evidence="8" type="ORF">RM572_19850</name>
</gene>